<dbReference type="Gene3D" id="3.30.1360.60">
    <property type="entry name" value="Glucose permease domain IIB"/>
    <property type="match status" value="1"/>
</dbReference>
<comment type="subcellular location">
    <subcellularLocation>
        <location evidence="1">Cell membrane</location>
        <topology evidence="1">Multi-pass membrane protein</topology>
    </subcellularLocation>
</comment>
<dbReference type="GO" id="GO:0015771">
    <property type="term" value="P:trehalose transport"/>
    <property type="evidence" value="ECO:0007669"/>
    <property type="project" value="TreeGrafter"/>
</dbReference>
<feature type="transmembrane region" description="Helical" evidence="12">
    <location>
        <begin position="203"/>
        <end position="223"/>
    </location>
</feature>
<feature type="domain" description="PTS EIIB type-1" evidence="14">
    <location>
        <begin position="4"/>
        <end position="85"/>
    </location>
</feature>
<keyword evidence="8" id="KW-0418">Kinase</keyword>
<keyword evidence="5" id="KW-0808">Transferase</keyword>
<dbReference type="PROSITE" id="PS51103">
    <property type="entry name" value="PTS_EIIC_TYPE_1"/>
    <property type="match status" value="1"/>
</dbReference>
<feature type="transmembrane region" description="Helical" evidence="12">
    <location>
        <begin position="235"/>
        <end position="261"/>
    </location>
</feature>
<dbReference type="InterPro" id="IPR001996">
    <property type="entry name" value="PTS_IIB_1"/>
</dbReference>
<evidence type="ECO:0000256" key="7">
    <source>
        <dbReference type="ARBA" id="ARBA00022692"/>
    </source>
</evidence>
<dbReference type="CDD" id="cd00212">
    <property type="entry name" value="PTS_IIB_glc"/>
    <property type="match status" value="1"/>
</dbReference>
<dbReference type="Pfam" id="PF02378">
    <property type="entry name" value="PTS_EIIC"/>
    <property type="match status" value="1"/>
</dbReference>
<dbReference type="InterPro" id="IPR011055">
    <property type="entry name" value="Dup_hybrid_motif"/>
</dbReference>
<evidence type="ECO:0000256" key="4">
    <source>
        <dbReference type="ARBA" id="ARBA00022597"/>
    </source>
</evidence>
<dbReference type="GO" id="GO:0090589">
    <property type="term" value="F:protein-phosphocysteine-trehalose phosphotransferase system transporter activity"/>
    <property type="evidence" value="ECO:0007669"/>
    <property type="project" value="TreeGrafter"/>
</dbReference>
<feature type="transmembrane region" description="Helical" evidence="12">
    <location>
        <begin position="273"/>
        <end position="294"/>
    </location>
</feature>
<feature type="transmembrane region" description="Helical" evidence="12">
    <location>
        <begin position="376"/>
        <end position="401"/>
    </location>
</feature>
<evidence type="ECO:0000259" key="13">
    <source>
        <dbReference type="PROSITE" id="PS51093"/>
    </source>
</evidence>
<dbReference type="InterPro" id="IPR050558">
    <property type="entry name" value="PTS_Sugar-Specific_Components"/>
</dbReference>
<dbReference type="Gene3D" id="2.70.70.10">
    <property type="entry name" value="Glucose Permease (Domain IIA)"/>
    <property type="match status" value="1"/>
</dbReference>
<dbReference type="GO" id="GO:0009401">
    <property type="term" value="P:phosphoenolpyruvate-dependent sugar phosphotransferase system"/>
    <property type="evidence" value="ECO:0007669"/>
    <property type="project" value="UniProtKB-KW"/>
</dbReference>
<evidence type="ECO:0000256" key="3">
    <source>
        <dbReference type="ARBA" id="ARBA00022475"/>
    </source>
</evidence>
<dbReference type="PROSITE" id="PS00371">
    <property type="entry name" value="PTS_EIIA_TYPE_1_HIS"/>
    <property type="match status" value="1"/>
</dbReference>
<dbReference type="SUPFAM" id="SSF55604">
    <property type="entry name" value="Glucose permease domain IIB"/>
    <property type="match status" value="1"/>
</dbReference>
<dbReference type="PROSITE" id="PS01035">
    <property type="entry name" value="PTS_EIIB_TYPE_1_CYS"/>
    <property type="match status" value="1"/>
</dbReference>
<keyword evidence="2" id="KW-0813">Transport</keyword>
<dbReference type="InterPro" id="IPR001127">
    <property type="entry name" value="PTS_EIIA_1_perm"/>
</dbReference>
<dbReference type="InterPro" id="IPR013013">
    <property type="entry name" value="PTS_EIIC_1"/>
</dbReference>
<sequence>MTNQDLARDIIAGVGGDENIATLQHCSTRLRFTLADDSRVDRARLEALPGVLGVVVGPQTQVVVGAKVADVYRAVERERSPKDVVAKRQPLTLKRAGSVFMEFVVGVFTPIIPAIAGAGVFKSLLIAAVALGWVAKDNPTYLTLVAIPDAVFYFLPLLVTFTAARRLGVNIPLALGIVGLLVFPGFSTLVTNGTSVFGVAVPAVSYGAQVFPPILTVLLLWAVEHWVTKITPAPIRVFFVPLVCIIVVAPAMIFLLGPLGFWLGSLLTGGMLWLHGTLGWVAVALLAGVLPFIISVGMHKAFIPPTVATIAETGRESFYNVSSLAHNISESGSSFAVAFRTKNPTLRATAISAGVSALFGITEPALYGVTLQNRRALIAVITGAVTAGAYLGITNVVSFVAVGPGLASISMFVDAENPWNLVNALVGAGIAWAVSFTVCFVLWRDSASTTLRVLGENADVAAEASVQDPAAVRATTGASVQLQAPLTGQLIPLSQVDDAVFASAALGEGVAIVPTDGRVLAPVSGEIVSLLPSRHAIGLRTDEGVEVLVHVGIDTVKLAGTHFEAHAGQGDRVAAGDLLVTVDLDAVRAAGYDITTPVVVLNSEAWEVAPSANGSVEAGQPIATLTSIKETTNAAS</sequence>
<dbReference type="GO" id="GO:0008982">
    <property type="term" value="F:protein-N(PI)-phosphohistidine-sugar phosphotransferase activity"/>
    <property type="evidence" value="ECO:0007669"/>
    <property type="project" value="InterPro"/>
</dbReference>
<dbReference type="GO" id="GO:0016301">
    <property type="term" value="F:kinase activity"/>
    <property type="evidence" value="ECO:0007669"/>
    <property type="project" value="UniProtKB-KW"/>
</dbReference>
<feature type="domain" description="PTS EIIC type-1" evidence="15">
    <location>
        <begin position="102"/>
        <end position="458"/>
    </location>
</feature>
<keyword evidence="10 12" id="KW-0472">Membrane</keyword>
<protein>
    <submittedName>
        <fullName evidence="16">PTS beta-glucoside transporter subunit IIABC</fullName>
    </submittedName>
</protein>
<evidence type="ECO:0000256" key="9">
    <source>
        <dbReference type="ARBA" id="ARBA00022989"/>
    </source>
</evidence>
<dbReference type="PROSITE" id="PS51093">
    <property type="entry name" value="PTS_EIIA_TYPE_1"/>
    <property type="match status" value="1"/>
</dbReference>
<feature type="active site" description="Phosphocysteine intermediate; for EIIB activity" evidence="11">
    <location>
        <position position="26"/>
    </location>
</feature>
<dbReference type="InterPro" id="IPR018113">
    <property type="entry name" value="PTrfase_EIIB_Cys"/>
</dbReference>
<dbReference type="GO" id="GO:0005886">
    <property type="term" value="C:plasma membrane"/>
    <property type="evidence" value="ECO:0007669"/>
    <property type="project" value="UniProtKB-SubCell"/>
</dbReference>
<dbReference type="SUPFAM" id="SSF51261">
    <property type="entry name" value="Duplicated hybrid motif"/>
    <property type="match status" value="1"/>
</dbReference>
<accession>A0A147FCQ3</accession>
<dbReference type="AlphaFoldDB" id="A0A147FCQ3"/>
<evidence type="ECO:0000313" key="16">
    <source>
        <dbReference type="EMBL" id="KTS14370.1"/>
    </source>
</evidence>
<dbReference type="NCBIfam" id="TIGR01995">
    <property type="entry name" value="PTS-II-ABC-beta"/>
    <property type="match status" value="1"/>
</dbReference>
<dbReference type="FunFam" id="2.70.70.10:FF:000001">
    <property type="entry name" value="PTS system glucose-specific IIA component"/>
    <property type="match status" value="1"/>
</dbReference>
<organism evidence="16 17">
    <name type="scientific">Microbacterium testaceum</name>
    <name type="common">Aureobacterium testaceum</name>
    <name type="synonym">Brevibacterium testaceum</name>
    <dbReference type="NCBI Taxonomy" id="2033"/>
    <lineage>
        <taxon>Bacteria</taxon>
        <taxon>Bacillati</taxon>
        <taxon>Actinomycetota</taxon>
        <taxon>Actinomycetes</taxon>
        <taxon>Micrococcales</taxon>
        <taxon>Microbacteriaceae</taxon>
        <taxon>Microbacterium</taxon>
    </lineage>
</organism>
<dbReference type="EMBL" id="LDRV01000001">
    <property type="protein sequence ID" value="KTS14370.1"/>
    <property type="molecule type" value="Genomic_DNA"/>
</dbReference>
<evidence type="ECO:0000256" key="2">
    <source>
        <dbReference type="ARBA" id="ARBA00022448"/>
    </source>
</evidence>
<dbReference type="Proteomes" id="UP000072189">
    <property type="component" value="Unassembled WGS sequence"/>
</dbReference>
<gene>
    <name evidence="16" type="ORF">RSA3_00220</name>
</gene>
<keyword evidence="3" id="KW-1003">Cell membrane</keyword>
<evidence type="ECO:0000313" key="17">
    <source>
        <dbReference type="Proteomes" id="UP000072189"/>
    </source>
</evidence>
<feature type="domain" description="PTS EIIA type-1" evidence="13">
    <location>
        <begin position="498"/>
        <end position="602"/>
    </location>
</feature>
<feature type="transmembrane region" description="Helical" evidence="12">
    <location>
        <begin position="103"/>
        <end position="135"/>
    </location>
</feature>
<comment type="caution">
    <text evidence="16">The sequence shown here is derived from an EMBL/GenBank/DDBJ whole genome shotgun (WGS) entry which is preliminary data.</text>
</comment>
<evidence type="ECO:0000256" key="8">
    <source>
        <dbReference type="ARBA" id="ARBA00022777"/>
    </source>
</evidence>
<dbReference type="FunFam" id="3.30.1360.60:FF:000001">
    <property type="entry name" value="PTS system glucose-specific IIBC component PtsG"/>
    <property type="match status" value="1"/>
</dbReference>
<evidence type="ECO:0000256" key="1">
    <source>
        <dbReference type="ARBA" id="ARBA00004651"/>
    </source>
</evidence>
<feature type="transmembrane region" description="Helical" evidence="12">
    <location>
        <begin position="141"/>
        <end position="164"/>
    </location>
</feature>
<dbReference type="Pfam" id="PF00367">
    <property type="entry name" value="PTS_EIIB"/>
    <property type="match status" value="1"/>
</dbReference>
<evidence type="ECO:0000256" key="12">
    <source>
        <dbReference type="SAM" id="Phobius"/>
    </source>
</evidence>
<name>A0A147FCQ3_MICTE</name>
<dbReference type="InterPro" id="IPR036878">
    <property type="entry name" value="Glu_permease_IIB"/>
</dbReference>
<dbReference type="InterPro" id="IPR003352">
    <property type="entry name" value="PTS_EIIC"/>
</dbReference>
<evidence type="ECO:0000256" key="6">
    <source>
        <dbReference type="ARBA" id="ARBA00022683"/>
    </source>
</evidence>
<feature type="transmembrane region" description="Helical" evidence="12">
    <location>
        <begin position="171"/>
        <end position="191"/>
    </location>
</feature>
<keyword evidence="9 12" id="KW-1133">Transmembrane helix</keyword>
<keyword evidence="6" id="KW-0598">Phosphotransferase system</keyword>
<proteinExistence type="predicted"/>
<keyword evidence="4" id="KW-0762">Sugar transport</keyword>
<dbReference type="PANTHER" id="PTHR30175">
    <property type="entry name" value="PHOSPHOTRANSFERASE SYSTEM TRANSPORT PROTEIN"/>
    <property type="match status" value="1"/>
</dbReference>
<evidence type="ECO:0000256" key="10">
    <source>
        <dbReference type="ARBA" id="ARBA00023136"/>
    </source>
</evidence>
<dbReference type="NCBIfam" id="TIGR00830">
    <property type="entry name" value="PTBA"/>
    <property type="match status" value="1"/>
</dbReference>
<dbReference type="Pfam" id="PF00358">
    <property type="entry name" value="PTS_EIIA_1"/>
    <property type="match status" value="1"/>
</dbReference>
<keyword evidence="7 12" id="KW-0812">Transmembrane</keyword>
<dbReference type="InterPro" id="IPR011297">
    <property type="entry name" value="PTS_IIABC_b_glu"/>
</dbReference>
<reference evidence="16 17" key="1">
    <citation type="journal article" date="2016" name="Front. Microbiol.">
        <title>Genomic Resource of Rice Seed Associated Bacteria.</title>
        <authorList>
            <person name="Midha S."/>
            <person name="Bansal K."/>
            <person name="Sharma S."/>
            <person name="Kumar N."/>
            <person name="Patil P.P."/>
            <person name="Chaudhry V."/>
            <person name="Patil P.B."/>
        </authorList>
    </citation>
    <scope>NUCLEOTIDE SEQUENCE [LARGE SCALE GENOMIC DNA]</scope>
    <source>
        <strain evidence="16 17">RSA3</strain>
    </source>
</reference>
<evidence type="ECO:0000256" key="11">
    <source>
        <dbReference type="PROSITE-ProRule" id="PRU00421"/>
    </source>
</evidence>
<feature type="transmembrane region" description="Helical" evidence="12">
    <location>
        <begin position="421"/>
        <end position="443"/>
    </location>
</feature>
<dbReference type="PROSITE" id="PS51098">
    <property type="entry name" value="PTS_EIIB_TYPE_1"/>
    <property type="match status" value="1"/>
</dbReference>
<dbReference type="PANTHER" id="PTHR30175:SF1">
    <property type="entry name" value="PTS SYSTEM ARBUTIN-, CELLOBIOSE-, AND SALICIN-SPECIFIC EIIBC COMPONENT-RELATED"/>
    <property type="match status" value="1"/>
</dbReference>
<dbReference type="PATRIC" id="fig|2033.7.peg.49"/>
<evidence type="ECO:0000259" key="15">
    <source>
        <dbReference type="PROSITE" id="PS51103"/>
    </source>
</evidence>
<evidence type="ECO:0000256" key="5">
    <source>
        <dbReference type="ARBA" id="ARBA00022679"/>
    </source>
</evidence>
<evidence type="ECO:0000259" key="14">
    <source>
        <dbReference type="PROSITE" id="PS51098"/>
    </source>
</evidence>
<dbReference type="RefSeq" id="WP_058612848.1">
    <property type="nucleotide sequence ID" value="NZ_LDRV01000001.1"/>
</dbReference>